<keyword evidence="7" id="KW-1185">Reference proteome</keyword>
<dbReference type="PANTHER" id="PTHR30386:SF19">
    <property type="entry name" value="MULTIDRUG EXPORT PROTEIN EMRA-RELATED"/>
    <property type="match status" value="1"/>
</dbReference>
<feature type="domain" description="ALG44 beta-barrel" evidence="5">
    <location>
        <begin position="297"/>
        <end position="372"/>
    </location>
</feature>
<dbReference type="SUPFAM" id="SSF141371">
    <property type="entry name" value="PilZ domain-like"/>
    <property type="match status" value="1"/>
</dbReference>
<accession>A0A2G1URS8</accession>
<dbReference type="Pfam" id="PF25964">
    <property type="entry name" value="BSH_ALG44"/>
    <property type="match status" value="1"/>
</dbReference>
<evidence type="ECO:0000259" key="4">
    <source>
        <dbReference type="Pfam" id="PF25964"/>
    </source>
</evidence>
<dbReference type="InterPro" id="IPR050739">
    <property type="entry name" value="MFP"/>
</dbReference>
<evidence type="ECO:0000259" key="3">
    <source>
        <dbReference type="Pfam" id="PF07238"/>
    </source>
</evidence>
<evidence type="ECO:0000259" key="5">
    <source>
        <dbReference type="Pfam" id="PF25965"/>
    </source>
</evidence>
<dbReference type="EMBL" id="NTFH01000001">
    <property type="protein sequence ID" value="PHQ17120.1"/>
    <property type="molecule type" value="Genomic_DNA"/>
</dbReference>
<dbReference type="InterPro" id="IPR009875">
    <property type="entry name" value="PilZ_domain"/>
</dbReference>
<dbReference type="Gene3D" id="2.40.10.220">
    <property type="entry name" value="predicted glycosyltransferase like domains"/>
    <property type="match status" value="1"/>
</dbReference>
<feature type="domain" description="PilZ" evidence="3">
    <location>
        <begin position="17"/>
        <end position="115"/>
    </location>
</feature>
<sequence length="402" mass="42948">MNTAAVAPQFVHESEAQRQYARVRIPAKLFVSLDGTTYKFPVEDISAGGFSINTGNQPLRTGRLYQGRLIFKVDGFDMAVEVGFVPRNVSASQDRCGCEFQNLGASEVSALRYLITSFLSGELVSMGDVLNTLSRDNFAKARKTKGSAALGFLGKVRATVGSLIFLGIGLIAASVVAWQLWEIYFVTRAESAMVAAEQIPVHVPKDAKVTTLVTAGQQVKAGEAIATFDAPMLAYVNELVGEGNYSIEQIEELMGQSIRGTLTSPCDCKVLNLLPAQQQYMSRGEQLAVVAPLDASAHVTARFSFEDGESLEEGQSVTLRLPGGDTQAGRIESLFVDAEQPNRPGTAISALIRAEEPLPLAAVGRPIGVTVDTFQFGTLGQIGDLDPIGDLEKVAGKVTGNQ</sequence>
<dbReference type="AlphaFoldDB" id="A0A2G1URS8"/>
<dbReference type="RefSeq" id="WP_099612799.1">
    <property type="nucleotide sequence ID" value="NZ_KZ319367.1"/>
</dbReference>
<evidence type="ECO:0000256" key="2">
    <source>
        <dbReference type="SAM" id="Phobius"/>
    </source>
</evidence>
<keyword evidence="2" id="KW-0472">Membrane</keyword>
<name>A0A2G1URS8_9GAMM</name>
<dbReference type="InterPro" id="IPR058834">
    <property type="entry name" value="Beta-barrel_ALG44"/>
</dbReference>
<gene>
    <name evidence="6" type="ORF">CLH61_00750</name>
</gene>
<reference evidence="6 7" key="1">
    <citation type="submission" date="2017-09" db="EMBL/GenBank/DDBJ databases">
        <title>The draft genome sequences of Marinobacter sp. PWS21.</title>
        <authorList>
            <person name="Cao J."/>
        </authorList>
    </citation>
    <scope>NUCLEOTIDE SEQUENCE [LARGE SCALE GENOMIC DNA]</scope>
    <source>
        <strain evidence="6 7">PWS21</strain>
    </source>
</reference>
<dbReference type="Proteomes" id="UP000231409">
    <property type="component" value="Unassembled WGS sequence"/>
</dbReference>
<dbReference type="GO" id="GO:0030313">
    <property type="term" value="C:cell envelope"/>
    <property type="evidence" value="ECO:0007669"/>
    <property type="project" value="UniProtKB-SubCell"/>
</dbReference>
<comment type="caution">
    <text evidence="6">The sequence shown here is derived from an EMBL/GenBank/DDBJ whole genome shotgun (WGS) entry which is preliminary data.</text>
</comment>
<keyword evidence="2" id="KW-0812">Transmembrane</keyword>
<comment type="subcellular location">
    <subcellularLocation>
        <location evidence="1">Cell envelope</location>
    </subcellularLocation>
</comment>
<dbReference type="InterPro" id="IPR058835">
    <property type="entry name" value="BSH_ALG44"/>
</dbReference>
<feature type="domain" description="ALG44 barrel-sandwich hybrid" evidence="4">
    <location>
        <begin position="201"/>
        <end position="292"/>
    </location>
</feature>
<feature type="transmembrane region" description="Helical" evidence="2">
    <location>
        <begin position="160"/>
        <end position="181"/>
    </location>
</feature>
<proteinExistence type="predicted"/>
<evidence type="ECO:0000313" key="7">
    <source>
        <dbReference type="Proteomes" id="UP000231409"/>
    </source>
</evidence>
<dbReference type="Pfam" id="PF25965">
    <property type="entry name" value="Beta-barrel_ALG44"/>
    <property type="match status" value="1"/>
</dbReference>
<keyword evidence="2" id="KW-1133">Transmembrane helix</keyword>
<dbReference type="Pfam" id="PF07238">
    <property type="entry name" value="PilZ"/>
    <property type="match status" value="1"/>
</dbReference>
<evidence type="ECO:0000313" key="6">
    <source>
        <dbReference type="EMBL" id="PHQ17120.1"/>
    </source>
</evidence>
<organism evidence="6 7">
    <name type="scientific">Marinobacter profundi</name>
    <dbReference type="NCBI Taxonomy" id="2666256"/>
    <lineage>
        <taxon>Bacteria</taxon>
        <taxon>Pseudomonadati</taxon>
        <taxon>Pseudomonadota</taxon>
        <taxon>Gammaproteobacteria</taxon>
        <taxon>Pseudomonadales</taxon>
        <taxon>Marinobacteraceae</taxon>
        <taxon>Marinobacter</taxon>
    </lineage>
</organism>
<evidence type="ECO:0000256" key="1">
    <source>
        <dbReference type="ARBA" id="ARBA00004196"/>
    </source>
</evidence>
<dbReference type="PANTHER" id="PTHR30386">
    <property type="entry name" value="MEMBRANE FUSION SUBUNIT OF EMRAB-TOLC MULTIDRUG EFFLUX PUMP"/>
    <property type="match status" value="1"/>
</dbReference>
<protein>
    <submittedName>
        <fullName evidence="6">Hemolysin D</fullName>
    </submittedName>
</protein>
<dbReference type="GO" id="GO:0035438">
    <property type="term" value="F:cyclic-di-GMP binding"/>
    <property type="evidence" value="ECO:0007669"/>
    <property type="project" value="InterPro"/>
</dbReference>